<feature type="region of interest" description="Disordered" evidence="1">
    <location>
        <begin position="31"/>
        <end position="201"/>
    </location>
</feature>
<evidence type="ECO:0000313" key="2">
    <source>
        <dbReference type="EnsemblPlants" id="TuG1812G0200005449.01.T01"/>
    </source>
</evidence>
<feature type="compositionally biased region" description="Gly residues" evidence="1">
    <location>
        <begin position="268"/>
        <end position="277"/>
    </location>
</feature>
<proteinExistence type="predicted"/>
<reference evidence="2" key="2">
    <citation type="submission" date="2018-03" db="EMBL/GenBank/DDBJ databases">
        <title>The Triticum urartu genome reveals the dynamic nature of wheat genome evolution.</title>
        <authorList>
            <person name="Ling H."/>
            <person name="Ma B."/>
            <person name="Shi X."/>
            <person name="Liu H."/>
            <person name="Dong L."/>
            <person name="Sun H."/>
            <person name="Cao Y."/>
            <person name="Gao Q."/>
            <person name="Zheng S."/>
            <person name="Li Y."/>
            <person name="Yu Y."/>
            <person name="Du H."/>
            <person name="Qi M."/>
            <person name="Li Y."/>
            <person name="Yu H."/>
            <person name="Cui Y."/>
            <person name="Wang N."/>
            <person name="Chen C."/>
            <person name="Wu H."/>
            <person name="Zhao Y."/>
            <person name="Zhang J."/>
            <person name="Li Y."/>
            <person name="Zhou W."/>
            <person name="Zhang B."/>
            <person name="Hu W."/>
            <person name="Eijk M."/>
            <person name="Tang J."/>
            <person name="Witsenboer H."/>
            <person name="Zhao S."/>
            <person name="Li Z."/>
            <person name="Zhang A."/>
            <person name="Wang D."/>
            <person name="Liang C."/>
        </authorList>
    </citation>
    <scope>NUCLEOTIDE SEQUENCE [LARGE SCALE GENOMIC DNA]</scope>
    <source>
        <strain evidence="2">cv. G1812</strain>
    </source>
</reference>
<accession>A0A8R7PKP7</accession>
<name>A0A8R7PKP7_TRIUA</name>
<sequence length="435" mass="47712">MSFRGAGVLQRQHERQPAYHHLLRLRDAQEGHQGFPPEKPAGEGRIRPCLSGEAGRRPESGGEAAERGQVGAGRVGVLHGGEHDHQHPAQEPGPPRRLLLRGHGAPARLRVHEEQEPRQDPLRGGRRAGADAAVPGLAHPAPDHHRHRPRPAVPARGVQPAHRPPRHQGQQHPPRRQVPAQDQRLRPRPLLPRGPDLPQHRLRRHAGVHGAGVRHQRGAHGEGRHVQLRRAGAGDHQQPEEHRPQPPQRNAVPARTRMEAVRAVQDPGAGGRQGAGRRGVRGEGGDAGVPDRAALRAAVPELEAGHVGGGAHAHHEDRPVHPGARQAGVPRPEEPQRGQGRRLLGHRHHGDDEVAGGLLDDDALAHARGRQALRHELRQMIHGAAHRARSTVKSVTDDSMLALQKYEYMFIAFSCRYHEHFLDDPTVCIRYTDAL</sequence>
<reference evidence="3" key="1">
    <citation type="journal article" date="2013" name="Nature">
        <title>Draft genome of the wheat A-genome progenitor Triticum urartu.</title>
        <authorList>
            <person name="Ling H.Q."/>
            <person name="Zhao S."/>
            <person name="Liu D."/>
            <person name="Wang J."/>
            <person name="Sun H."/>
            <person name="Zhang C."/>
            <person name="Fan H."/>
            <person name="Li D."/>
            <person name="Dong L."/>
            <person name="Tao Y."/>
            <person name="Gao C."/>
            <person name="Wu H."/>
            <person name="Li Y."/>
            <person name="Cui Y."/>
            <person name="Guo X."/>
            <person name="Zheng S."/>
            <person name="Wang B."/>
            <person name="Yu K."/>
            <person name="Liang Q."/>
            <person name="Yang W."/>
            <person name="Lou X."/>
            <person name="Chen J."/>
            <person name="Feng M."/>
            <person name="Jian J."/>
            <person name="Zhang X."/>
            <person name="Luo G."/>
            <person name="Jiang Y."/>
            <person name="Liu J."/>
            <person name="Wang Z."/>
            <person name="Sha Y."/>
            <person name="Zhang B."/>
            <person name="Wu H."/>
            <person name="Tang D."/>
            <person name="Shen Q."/>
            <person name="Xue P."/>
            <person name="Zou S."/>
            <person name="Wang X."/>
            <person name="Liu X."/>
            <person name="Wang F."/>
            <person name="Yang Y."/>
            <person name="An X."/>
            <person name="Dong Z."/>
            <person name="Zhang K."/>
            <person name="Zhang X."/>
            <person name="Luo M.C."/>
            <person name="Dvorak J."/>
            <person name="Tong Y."/>
            <person name="Wang J."/>
            <person name="Yang H."/>
            <person name="Li Z."/>
            <person name="Wang D."/>
            <person name="Zhang A."/>
            <person name="Wang J."/>
        </authorList>
    </citation>
    <scope>NUCLEOTIDE SEQUENCE</scope>
    <source>
        <strain evidence="3">cv. G1812</strain>
    </source>
</reference>
<dbReference type="AlphaFoldDB" id="A0A8R7PKP7"/>
<evidence type="ECO:0000256" key="1">
    <source>
        <dbReference type="SAM" id="MobiDB-lite"/>
    </source>
</evidence>
<dbReference type="Gramene" id="TuG1812G0200005449.01.T01">
    <property type="protein sequence ID" value="TuG1812G0200005449.01.T01"/>
    <property type="gene ID" value="TuG1812G0200005449.01"/>
</dbReference>
<keyword evidence="3" id="KW-1185">Reference proteome</keyword>
<gene>
    <name evidence="2" type="primary">LOC125534249</name>
</gene>
<dbReference type="EnsemblPlants" id="TuG1812G0200005449.01.T01">
    <property type="protein sequence ID" value="TuG1812G0200005449.01.T01"/>
    <property type="gene ID" value="TuG1812G0200005449.01"/>
</dbReference>
<evidence type="ECO:0000313" key="3">
    <source>
        <dbReference type="Proteomes" id="UP000015106"/>
    </source>
</evidence>
<protein>
    <submittedName>
        <fullName evidence="2">Uncharacterized protein</fullName>
    </submittedName>
</protein>
<feature type="compositionally biased region" description="Basic and acidic residues" evidence="1">
    <location>
        <begin position="110"/>
        <end position="123"/>
    </location>
</feature>
<dbReference type="Proteomes" id="UP000015106">
    <property type="component" value="Chromosome 2"/>
</dbReference>
<feature type="region of interest" description="Disordered" evidence="1">
    <location>
        <begin position="306"/>
        <end position="344"/>
    </location>
</feature>
<feature type="compositionally biased region" description="Low complexity" evidence="1">
    <location>
        <begin position="153"/>
        <end position="172"/>
    </location>
</feature>
<reference evidence="2" key="3">
    <citation type="submission" date="2022-06" db="UniProtKB">
        <authorList>
            <consortium name="EnsemblPlants"/>
        </authorList>
    </citation>
    <scope>IDENTIFICATION</scope>
</reference>
<feature type="region of interest" description="Disordered" evidence="1">
    <location>
        <begin position="230"/>
        <end position="289"/>
    </location>
</feature>
<feature type="compositionally biased region" description="Basic and acidic residues" evidence="1">
    <location>
        <begin position="54"/>
        <end position="66"/>
    </location>
</feature>
<organism evidence="2 3">
    <name type="scientific">Triticum urartu</name>
    <name type="common">Red wild einkorn</name>
    <name type="synonym">Crithodium urartu</name>
    <dbReference type="NCBI Taxonomy" id="4572"/>
    <lineage>
        <taxon>Eukaryota</taxon>
        <taxon>Viridiplantae</taxon>
        <taxon>Streptophyta</taxon>
        <taxon>Embryophyta</taxon>
        <taxon>Tracheophyta</taxon>
        <taxon>Spermatophyta</taxon>
        <taxon>Magnoliopsida</taxon>
        <taxon>Liliopsida</taxon>
        <taxon>Poales</taxon>
        <taxon>Poaceae</taxon>
        <taxon>BOP clade</taxon>
        <taxon>Pooideae</taxon>
        <taxon>Triticodae</taxon>
        <taxon>Triticeae</taxon>
        <taxon>Triticinae</taxon>
        <taxon>Triticum</taxon>
    </lineage>
</organism>